<evidence type="ECO:0000313" key="4">
    <source>
        <dbReference type="Proteomes" id="UP001632038"/>
    </source>
</evidence>
<keyword evidence="1" id="KW-0175">Coiled coil</keyword>
<dbReference type="AlphaFoldDB" id="A0ABD3CAR1"/>
<dbReference type="PANTHER" id="PTHR33063:SF13">
    <property type="entry name" value="OS02G0583500 PROTEIN"/>
    <property type="match status" value="1"/>
</dbReference>
<feature type="compositionally biased region" description="Acidic residues" evidence="2">
    <location>
        <begin position="631"/>
        <end position="640"/>
    </location>
</feature>
<evidence type="ECO:0000256" key="2">
    <source>
        <dbReference type="SAM" id="MobiDB-lite"/>
    </source>
</evidence>
<feature type="compositionally biased region" description="Acidic residues" evidence="2">
    <location>
        <begin position="280"/>
        <end position="295"/>
    </location>
</feature>
<evidence type="ECO:0000313" key="3">
    <source>
        <dbReference type="EMBL" id="KAL3626662.1"/>
    </source>
</evidence>
<dbReference type="Proteomes" id="UP001632038">
    <property type="component" value="Unassembled WGS sequence"/>
</dbReference>
<feature type="compositionally biased region" description="Polar residues" evidence="2">
    <location>
        <begin position="189"/>
        <end position="208"/>
    </location>
</feature>
<dbReference type="PANTHER" id="PTHR33063">
    <property type="entry name" value="OS02G0583500 PROTEIN"/>
    <property type="match status" value="1"/>
</dbReference>
<feature type="compositionally biased region" description="Polar residues" evidence="2">
    <location>
        <begin position="140"/>
        <end position="172"/>
    </location>
</feature>
<feature type="region of interest" description="Disordered" evidence="2">
    <location>
        <begin position="140"/>
        <end position="326"/>
    </location>
</feature>
<keyword evidence="4" id="KW-1185">Reference proteome</keyword>
<evidence type="ECO:0000256" key="1">
    <source>
        <dbReference type="SAM" id="Coils"/>
    </source>
</evidence>
<feature type="region of interest" description="Disordered" evidence="2">
    <location>
        <begin position="26"/>
        <end position="48"/>
    </location>
</feature>
<comment type="caution">
    <text evidence="3">The sequence shown here is derived from an EMBL/GenBank/DDBJ whole genome shotgun (WGS) entry which is preliminary data.</text>
</comment>
<dbReference type="Pfam" id="PF03004">
    <property type="entry name" value="Transposase_24"/>
    <property type="match status" value="1"/>
</dbReference>
<feature type="coiled-coil region" evidence="1">
    <location>
        <begin position="566"/>
        <end position="607"/>
    </location>
</feature>
<dbReference type="EMBL" id="JAVIJP010000046">
    <property type="protein sequence ID" value="KAL3626662.1"/>
    <property type="molecule type" value="Genomic_DNA"/>
</dbReference>
<name>A0ABD3CAR1_9LAMI</name>
<feature type="compositionally biased region" description="Polar residues" evidence="2">
    <location>
        <begin position="261"/>
        <end position="272"/>
    </location>
</feature>
<accession>A0ABD3CAR1</accession>
<feature type="region of interest" description="Disordered" evidence="2">
    <location>
        <begin position="620"/>
        <end position="650"/>
    </location>
</feature>
<reference evidence="4" key="1">
    <citation type="journal article" date="2024" name="IScience">
        <title>Strigolactones Initiate the Formation of Haustorium-like Structures in Castilleja.</title>
        <authorList>
            <person name="Buerger M."/>
            <person name="Peterson D."/>
            <person name="Chory J."/>
        </authorList>
    </citation>
    <scope>NUCLEOTIDE SEQUENCE [LARGE SCALE GENOMIC DNA]</scope>
</reference>
<feature type="compositionally biased region" description="Polar residues" evidence="2">
    <location>
        <begin position="221"/>
        <end position="248"/>
    </location>
</feature>
<feature type="compositionally biased region" description="Low complexity" evidence="2">
    <location>
        <begin position="209"/>
        <end position="220"/>
    </location>
</feature>
<sequence length="650" mass="72439">MNFIKAAMDYPLSRLTRSACARLAAARKEKDDGGEPSAPRHPTPVKRDGNKWAFALLDGSVSKRIGVEPTKELLVEVEEMAPGGVAANQKTRFARNHTTLNSTARRNPRVQSDKLNVLSLNESTHMPTSNDVLSKQPIETDTHAPQSQLSSHRTLPASQKKQSLTTQPQSANTQTQSSGQRTQSSSQQNKSVGNQSQSVNTDTQSCNHQTQSNNPQSQSTGRKTQSSSPENQSNISQRQLGTRQTQPIAPQPESAAALHNEANSPLTKSIDTIQRGLRDETDDTNDTNDTDDTDETAAVSRVEKRKRGPTMGKSLMKALGGSKGKKMKIEVDPAIGRPKNRVESSKFSSQVGVVARDVLPVPRKWKEINVQNALNPYIDHMQIHMDVNMDKPGVRQCVIDRLKNSSRQQRYRLHQHYKRFANVQEAKRNKPATVSDQEQWELLCDHFDSPEFKNQSQANSNNRKKMRAKHITGRTPFTIIQNEISDQKGDDCDMIELYKSTHENVNGKWSSDVAKENWELMMEKKEKYAEEGIEKSEQEIVTGVLGHANGYIKGLGYGPKPPGKRNSQLHQELEETRAELEESRSDKAAYKSKVDAMTEQLQEQAAQIAKLMAFMEAGGRNAAGGHTHVDDDQEVDEDLQASDYSTDKTI</sequence>
<dbReference type="InterPro" id="IPR004252">
    <property type="entry name" value="Probable_transposase_24"/>
</dbReference>
<gene>
    <name evidence="3" type="ORF">CASFOL_029405</name>
</gene>
<feature type="compositionally biased region" description="Low complexity" evidence="2">
    <location>
        <begin position="173"/>
        <end position="188"/>
    </location>
</feature>
<organism evidence="3 4">
    <name type="scientific">Castilleja foliolosa</name>
    <dbReference type="NCBI Taxonomy" id="1961234"/>
    <lineage>
        <taxon>Eukaryota</taxon>
        <taxon>Viridiplantae</taxon>
        <taxon>Streptophyta</taxon>
        <taxon>Embryophyta</taxon>
        <taxon>Tracheophyta</taxon>
        <taxon>Spermatophyta</taxon>
        <taxon>Magnoliopsida</taxon>
        <taxon>eudicotyledons</taxon>
        <taxon>Gunneridae</taxon>
        <taxon>Pentapetalae</taxon>
        <taxon>asterids</taxon>
        <taxon>lamiids</taxon>
        <taxon>Lamiales</taxon>
        <taxon>Orobanchaceae</taxon>
        <taxon>Pedicularideae</taxon>
        <taxon>Castillejinae</taxon>
        <taxon>Castilleja</taxon>
    </lineage>
</organism>
<evidence type="ECO:0008006" key="5">
    <source>
        <dbReference type="Google" id="ProtNLM"/>
    </source>
</evidence>
<feature type="region of interest" description="Disordered" evidence="2">
    <location>
        <begin position="93"/>
        <end position="113"/>
    </location>
</feature>
<proteinExistence type="predicted"/>
<protein>
    <recommendedName>
        <fullName evidence="5">Transposase, Ptta/En/Spm, plant</fullName>
    </recommendedName>
</protein>